<evidence type="ECO:0000256" key="6">
    <source>
        <dbReference type="ARBA" id="ARBA00023002"/>
    </source>
</evidence>
<evidence type="ECO:0000256" key="5">
    <source>
        <dbReference type="ARBA" id="ARBA00022827"/>
    </source>
</evidence>
<feature type="binding site" evidence="8">
    <location>
        <position position="158"/>
    </location>
    <ligand>
        <name>FAD</name>
        <dbReference type="ChEBI" id="CHEBI:57692"/>
    </ligand>
</feature>
<dbReference type="InterPro" id="IPR017938">
    <property type="entry name" value="Riboflavin_synthase-like_b-brl"/>
</dbReference>
<dbReference type="GO" id="GO:0005743">
    <property type="term" value="C:mitochondrial inner membrane"/>
    <property type="evidence" value="ECO:0007669"/>
    <property type="project" value="EnsemblFungi"/>
</dbReference>
<evidence type="ECO:0000313" key="12">
    <source>
        <dbReference type="Proteomes" id="UP000000689"/>
    </source>
</evidence>
<dbReference type="SUPFAM" id="SSF52343">
    <property type="entry name" value="Ferredoxin reductase-like, C-terminal NADP-linked domain"/>
    <property type="match status" value="1"/>
</dbReference>
<sequence length="297" mass="34271">MLWNKSSASKFLSRKKLYFTLGFITGTSYSYYYYRKITNLKLQHEREQLSTTHFTPYKIKSRYAVDSSHYFLKLTPVFQQKNNVWDQTRGKIWSIQIKQPEIMIVRDYTPLPLVLHKNETNTTDADDDEQDFLLSDISYSSVSDDILLYIKKYNDGEVSRWLSNLPLNHKIEIRGPIIDYSLPQDKDLVLFTAGTGIVIAFQAMLALKQNGNSLTIFHSCQNLEQLGPLKDKLLQSYPKGKLTFFQSDMGNTIINQAKFIPKPALNSMGLICGPEGYIKTLAGFNIRKQIQYQSRGY</sequence>
<dbReference type="SUPFAM" id="SSF63380">
    <property type="entry name" value="Riboflavin synthase domain-like"/>
    <property type="match status" value="1"/>
</dbReference>
<dbReference type="GO" id="GO:0016491">
    <property type="term" value="F:oxidoreductase activity"/>
    <property type="evidence" value="ECO:0007669"/>
    <property type="project" value="UniProtKB-KW"/>
</dbReference>
<dbReference type="GO" id="GO:0007006">
    <property type="term" value="P:mitochondrial membrane organization"/>
    <property type="evidence" value="ECO:0007669"/>
    <property type="project" value="EnsemblFungi"/>
</dbReference>
<comment type="cofactor">
    <cofactor evidence="1 8">
        <name>FAD</name>
        <dbReference type="ChEBI" id="CHEBI:57692"/>
    </cofactor>
</comment>
<feature type="binding site" evidence="8">
    <location>
        <position position="151"/>
    </location>
    <ligand>
        <name>FAD</name>
        <dbReference type="ChEBI" id="CHEBI:57692"/>
    </ligand>
</feature>
<keyword evidence="4 8" id="KW-0285">Flavoprotein</keyword>
<evidence type="ECO:0000259" key="10">
    <source>
        <dbReference type="PROSITE" id="PS51384"/>
    </source>
</evidence>
<name>G0WC86_NAUDC</name>
<dbReference type="PROSITE" id="PS51384">
    <property type="entry name" value="FAD_FR"/>
    <property type="match status" value="1"/>
</dbReference>
<evidence type="ECO:0000256" key="7">
    <source>
        <dbReference type="ARBA" id="ARBA00023136"/>
    </source>
</evidence>
<dbReference type="InterPro" id="IPR008333">
    <property type="entry name" value="Cbr1-like_FAD-bd_dom"/>
</dbReference>
<dbReference type="Pfam" id="PF00970">
    <property type="entry name" value="FAD_binding_6"/>
    <property type="match status" value="1"/>
</dbReference>
<organism evidence="11 12">
    <name type="scientific">Naumovozyma dairenensis (strain ATCC 10597 / BCRC 20456 / CBS 421 / NBRC 0211 / NRRL Y-12639)</name>
    <name type="common">Saccharomyces dairenensis</name>
    <dbReference type="NCBI Taxonomy" id="1071378"/>
    <lineage>
        <taxon>Eukaryota</taxon>
        <taxon>Fungi</taxon>
        <taxon>Dikarya</taxon>
        <taxon>Ascomycota</taxon>
        <taxon>Saccharomycotina</taxon>
        <taxon>Saccharomycetes</taxon>
        <taxon>Saccharomycetales</taxon>
        <taxon>Saccharomycetaceae</taxon>
        <taxon>Naumovozyma</taxon>
    </lineage>
</organism>
<feature type="transmembrane region" description="Helical" evidence="9">
    <location>
        <begin position="17"/>
        <end position="34"/>
    </location>
</feature>
<comment type="subcellular location">
    <subcellularLocation>
        <location evidence="2">Membrane</location>
    </subcellularLocation>
</comment>
<evidence type="ECO:0000256" key="9">
    <source>
        <dbReference type="SAM" id="Phobius"/>
    </source>
</evidence>
<keyword evidence="12" id="KW-1185">Reference proteome</keyword>
<accession>G0WC86</accession>
<dbReference type="eggNOG" id="KOG0534">
    <property type="taxonomic scope" value="Eukaryota"/>
</dbReference>
<dbReference type="GeneID" id="11499136"/>
<dbReference type="EMBL" id="HE580272">
    <property type="protein sequence ID" value="CCD25397.1"/>
    <property type="molecule type" value="Genomic_DNA"/>
</dbReference>
<dbReference type="PANTHER" id="PTHR19370:SF189">
    <property type="entry name" value="CYTOCHROME C MITOCHONDRIAL IMPORT FACTOR CYC2"/>
    <property type="match status" value="1"/>
</dbReference>
<gene>
    <name evidence="11" type="primary">NDAI0F00780</name>
    <name evidence="11" type="ordered locus">NDAI_0F00780</name>
</gene>
<keyword evidence="7 9" id="KW-0472">Membrane</keyword>
<evidence type="ECO:0000256" key="8">
    <source>
        <dbReference type="PIRSR" id="PIRSR601834-1"/>
    </source>
</evidence>
<dbReference type="InterPro" id="IPR039261">
    <property type="entry name" value="FNR_nucleotide-bd"/>
</dbReference>
<dbReference type="AlphaFoldDB" id="G0WC86"/>
<dbReference type="PANTHER" id="PTHR19370">
    <property type="entry name" value="NADH-CYTOCHROME B5 REDUCTASE"/>
    <property type="match status" value="1"/>
</dbReference>
<feature type="domain" description="FAD-binding FR-type" evidence="10">
    <location>
        <begin position="52"/>
        <end position="183"/>
    </location>
</feature>
<dbReference type="KEGG" id="ndi:NDAI_0F00780"/>
<protein>
    <recommendedName>
        <fullName evidence="10">FAD-binding FR-type domain-containing protein</fullName>
    </recommendedName>
</protein>
<keyword evidence="6" id="KW-0560">Oxidoreductase</keyword>
<keyword evidence="9" id="KW-1133">Transmembrane helix</keyword>
<dbReference type="InterPro" id="IPR017927">
    <property type="entry name" value="FAD-bd_FR_type"/>
</dbReference>
<dbReference type="Proteomes" id="UP000000689">
    <property type="component" value="Chromosome 6"/>
</dbReference>
<dbReference type="Gene3D" id="2.40.30.10">
    <property type="entry name" value="Translation factors"/>
    <property type="match status" value="1"/>
</dbReference>
<evidence type="ECO:0000256" key="2">
    <source>
        <dbReference type="ARBA" id="ARBA00004370"/>
    </source>
</evidence>
<dbReference type="Gene3D" id="3.40.50.80">
    <property type="entry name" value="Nucleotide-binding domain of ferredoxin-NADP reductase (FNR) module"/>
    <property type="match status" value="1"/>
</dbReference>
<evidence type="ECO:0000313" key="11">
    <source>
        <dbReference type="EMBL" id="CCD25397.1"/>
    </source>
</evidence>
<keyword evidence="9" id="KW-0812">Transmembrane</keyword>
<evidence type="ECO:0000256" key="1">
    <source>
        <dbReference type="ARBA" id="ARBA00001974"/>
    </source>
</evidence>
<reference evidence="11 12" key="1">
    <citation type="journal article" date="2011" name="Proc. Natl. Acad. Sci. U.S.A.">
        <title>Evolutionary erosion of yeast sex chromosomes by mating-type switching accidents.</title>
        <authorList>
            <person name="Gordon J.L."/>
            <person name="Armisen D."/>
            <person name="Proux-Wera E."/>
            <person name="Oheigeartaigh S.S."/>
            <person name="Byrne K.P."/>
            <person name="Wolfe K.H."/>
        </authorList>
    </citation>
    <scope>NUCLEOTIDE SEQUENCE [LARGE SCALE GENOMIC DNA]</scope>
    <source>
        <strain evidence="12">ATCC 10597 / BCRC 20456 / CBS 421 / NBRC 0211 / NRRL Y-12639</strain>
    </source>
</reference>
<proteinExistence type="inferred from homology"/>
<comment type="similarity">
    <text evidence="3">Belongs to the flavoprotein pyridine nucleotide cytochrome reductase family.</text>
</comment>
<feature type="binding site" evidence="8">
    <location>
        <position position="159"/>
    </location>
    <ligand>
        <name>FAD</name>
        <dbReference type="ChEBI" id="CHEBI:57692"/>
    </ligand>
</feature>
<keyword evidence="5 8" id="KW-0274">FAD</keyword>
<evidence type="ECO:0000256" key="3">
    <source>
        <dbReference type="ARBA" id="ARBA00006105"/>
    </source>
</evidence>
<dbReference type="RefSeq" id="XP_003670640.1">
    <property type="nucleotide sequence ID" value="XM_003670592.1"/>
</dbReference>
<dbReference type="InterPro" id="IPR001834">
    <property type="entry name" value="CBR-like"/>
</dbReference>
<dbReference type="OrthoDB" id="432685at2759"/>
<dbReference type="STRING" id="1071378.G0WC86"/>
<dbReference type="HOGENOM" id="CLU_003827_6_2_1"/>
<evidence type="ECO:0000256" key="4">
    <source>
        <dbReference type="ARBA" id="ARBA00022630"/>
    </source>
</evidence>